<accession>A0ACB8SST5</accession>
<evidence type="ECO:0000313" key="2">
    <source>
        <dbReference type="Proteomes" id="UP000814140"/>
    </source>
</evidence>
<dbReference type="EMBL" id="MU277230">
    <property type="protein sequence ID" value="KAI0058928.1"/>
    <property type="molecule type" value="Genomic_DNA"/>
</dbReference>
<reference evidence="1" key="2">
    <citation type="journal article" date="2022" name="New Phytol.">
        <title>Evolutionary transition to the ectomycorrhizal habit in the genomes of a hyperdiverse lineage of mushroom-forming fungi.</title>
        <authorList>
            <person name="Looney B."/>
            <person name="Miyauchi S."/>
            <person name="Morin E."/>
            <person name="Drula E."/>
            <person name="Courty P.E."/>
            <person name="Kohler A."/>
            <person name="Kuo A."/>
            <person name="LaButti K."/>
            <person name="Pangilinan J."/>
            <person name="Lipzen A."/>
            <person name="Riley R."/>
            <person name="Andreopoulos W."/>
            <person name="He G."/>
            <person name="Johnson J."/>
            <person name="Nolan M."/>
            <person name="Tritt A."/>
            <person name="Barry K.W."/>
            <person name="Grigoriev I.V."/>
            <person name="Nagy L.G."/>
            <person name="Hibbett D."/>
            <person name="Henrissat B."/>
            <person name="Matheny P.B."/>
            <person name="Labbe J."/>
            <person name="Martin F.M."/>
        </authorList>
    </citation>
    <scope>NUCLEOTIDE SEQUENCE</scope>
    <source>
        <strain evidence="1">HHB10654</strain>
    </source>
</reference>
<sequence>MMNTFFFAFIPSISVRIWFSTLSPAPPASPPPPPRAFAMESNSSSVSKLSRAGSLGCTGLEHTPQRPHGSNSGSFGEPLGHSPKKDGGGRYECRGRVEGRNGTEACIAHPEIL</sequence>
<protein>
    <submittedName>
        <fullName evidence="1">Uncharacterized protein</fullName>
    </submittedName>
</protein>
<keyword evidence="2" id="KW-1185">Reference proteome</keyword>
<dbReference type="Proteomes" id="UP000814140">
    <property type="component" value="Unassembled WGS sequence"/>
</dbReference>
<evidence type="ECO:0000313" key="1">
    <source>
        <dbReference type="EMBL" id="KAI0058928.1"/>
    </source>
</evidence>
<gene>
    <name evidence="1" type="ORF">BV25DRAFT_1963136</name>
</gene>
<name>A0ACB8SST5_9AGAM</name>
<comment type="caution">
    <text evidence="1">The sequence shown here is derived from an EMBL/GenBank/DDBJ whole genome shotgun (WGS) entry which is preliminary data.</text>
</comment>
<reference evidence="1" key="1">
    <citation type="submission" date="2021-03" db="EMBL/GenBank/DDBJ databases">
        <authorList>
            <consortium name="DOE Joint Genome Institute"/>
            <person name="Ahrendt S."/>
            <person name="Looney B.P."/>
            <person name="Miyauchi S."/>
            <person name="Morin E."/>
            <person name="Drula E."/>
            <person name="Courty P.E."/>
            <person name="Chicoki N."/>
            <person name="Fauchery L."/>
            <person name="Kohler A."/>
            <person name="Kuo A."/>
            <person name="Labutti K."/>
            <person name="Pangilinan J."/>
            <person name="Lipzen A."/>
            <person name="Riley R."/>
            <person name="Andreopoulos W."/>
            <person name="He G."/>
            <person name="Johnson J."/>
            <person name="Barry K.W."/>
            <person name="Grigoriev I.V."/>
            <person name="Nagy L."/>
            <person name="Hibbett D."/>
            <person name="Henrissat B."/>
            <person name="Matheny P.B."/>
            <person name="Labbe J."/>
            <person name="Martin F."/>
        </authorList>
    </citation>
    <scope>NUCLEOTIDE SEQUENCE</scope>
    <source>
        <strain evidence="1">HHB10654</strain>
    </source>
</reference>
<organism evidence="1 2">
    <name type="scientific">Artomyces pyxidatus</name>
    <dbReference type="NCBI Taxonomy" id="48021"/>
    <lineage>
        <taxon>Eukaryota</taxon>
        <taxon>Fungi</taxon>
        <taxon>Dikarya</taxon>
        <taxon>Basidiomycota</taxon>
        <taxon>Agaricomycotina</taxon>
        <taxon>Agaricomycetes</taxon>
        <taxon>Russulales</taxon>
        <taxon>Auriscalpiaceae</taxon>
        <taxon>Artomyces</taxon>
    </lineage>
</organism>
<proteinExistence type="predicted"/>